<dbReference type="RefSeq" id="WP_020732913.1">
    <property type="nucleotide sequence ID" value="NC_021658.1"/>
</dbReference>
<sequence>MSTGSGTSELDVERGDLLPKEPDETEQSDQHQIPIDSKLRFIEAVTESSLLQVAVTGSNPPPGYTAKTEYWSRRGPLKTSSIILESIGFANRSGSAGYPKEFHDWLAGGSVLATGQEASAQQWIQGVHQPASPNSALYWAADPDAPSTRRIGLLFELGSAGELLNVVWYKTKQPTGGLIFQKTPSRLTFTLLVVGELRKPSTDPHDIDAQSTWYYYRGEMRSA</sequence>
<name>S4XKX4_SORCE</name>
<dbReference type="HOGENOM" id="CLU_1266202_0_0_7"/>
<reference evidence="2 3" key="1">
    <citation type="journal article" date="2013" name="Sci. Rep.">
        <title>Extraordinary expansion of a Sorangium cellulosum genome from an alkaline milieu.</title>
        <authorList>
            <person name="Han K."/>
            <person name="Li Z.F."/>
            <person name="Peng R."/>
            <person name="Zhu L.P."/>
            <person name="Zhou T."/>
            <person name="Wang L.G."/>
            <person name="Li S.G."/>
            <person name="Zhang X.B."/>
            <person name="Hu W."/>
            <person name="Wu Z.H."/>
            <person name="Qin N."/>
            <person name="Li Y.Z."/>
        </authorList>
    </citation>
    <scope>NUCLEOTIDE SEQUENCE [LARGE SCALE GENOMIC DNA]</scope>
    <source>
        <strain evidence="2 3">So0157-2</strain>
    </source>
</reference>
<accession>S4XKX4</accession>
<dbReference type="Proteomes" id="UP000014803">
    <property type="component" value="Chromosome"/>
</dbReference>
<feature type="compositionally biased region" description="Basic and acidic residues" evidence="1">
    <location>
        <begin position="11"/>
        <end position="22"/>
    </location>
</feature>
<dbReference type="AlphaFoldDB" id="S4XKX4"/>
<dbReference type="EMBL" id="CP003969">
    <property type="protein sequence ID" value="AGP33837.1"/>
    <property type="molecule type" value="Genomic_DNA"/>
</dbReference>
<dbReference type="KEGG" id="scu:SCE1572_04590"/>
<dbReference type="OrthoDB" id="5508251at2"/>
<evidence type="ECO:0000256" key="1">
    <source>
        <dbReference type="SAM" id="MobiDB-lite"/>
    </source>
</evidence>
<gene>
    <name evidence="2" type="ORF">SCE1572_04590</name>
</gene>
<dbReference type="PATRIC" id="fig|1254432.3.peg.1028"/>
<feature type="region of interest" description="Disordered" evidence="1">
    <location>
        <begin position="1"/>
        <end position="34"/>
    </location>
</feature>
<evidence type="ECO:0000313" key="2">
    <source>
        <dbReference type="EMBL" id="AGP33837.1"/>
    </source>
</evidence>
<protein>
    <submittedName>
        <fullName evidence="2">Uncharacterized protein</fullName>
    </submittedName>
</protein>
<organism evidence="2 3">
    <name type="scientific">Sorangium cellulosum So0157-2</name>
    <dbReference type="NCBI Taxonomy" id="1254432"/>
    <lineage>
        <taxon>Bacteria</taxon>
        <taxon>Pseudomonadati</taxon>
        <taxon>Myxococcota</taxon>
        <taxon>Polyangia</taxon>
        <taxon>Polyangiales</taxon>
        <taxon>Polyangiaceae</taxon>
        <taxon>Sorangium</taxon>
    </lineage>
</organism>
<proteinExistence type="predicted"/>
<evidence type="ECO:0000313" key="3">
    <source>
        <dbReference type="Proteomes" id="UP000014803"/>
    </source>
</evidence>